<dbReference type="Proteomes" id="UP001596152">
    <property type="component" value="Unassembled WGS sequence"/>
</dbReference>
<reference evidence="2" key="1">
    <citation type="journal article" date="2019" name="Int. J. Syst. Evol. Microbiol.">
        <title>The Global Catalogue of Microorganisms (GCM) 10K type strain sequencing project: providing services to taxonomists for standard genome sequencing and annotation.</title>
        <authorList>
            <consortium name="The Broad Institute Genomics Platform"/>
            <consortium name="The Broad Institute Genome Sequencing Center for Infectious Disease"/>
            <person name="Wu L."/>
            <person name="Ma J."/>
        </authorList>
    </citation>
    <scope>NUCLEOTIDE SEQUENCE [LARGE SCALE GENOMIC DNA]</scope>
    <source>
        <strain evidence="2">JCM 12125</strain>
    </source>
</reference>
<comment type="caution">
    <text evidence="1">The sequence shown here is derived from an EMBL/GenBank/DDBJ whole genome shotgun (WGS) entry which is preliminary data.</text>
</comment>
<name>A0ABW0FUC6_9CAUL</name>
<dbReference type="RefSeq" id="WP_374036172.1">
    <property type="nucleotide sequence ID" value="NZ_CP169082.1"/>
</dbReference>
<accession>A0ABW0FUC6</accession>
<organism evidence="1 2">
    <name type="scientific">Brevundimonas staleyi</name>
    <dbReference type="NCBI Taxonomy" id="74326"/>
    <lineage>
        <taxon>Bacteria</taxon>
        <taxon>Pseudomonadati</taxon>
        <taxon>Pseudomonadota</taxon>
        <taxon>Alphaproteobacteria</taxon>
        <taxon>Caulobacterales</taxon>
        <taxon>Caulobacteraceae</taxon>
        <taxon>Brevundimonas</taxon>
    </lineage>
</organism>
<keyword evidence="2" id="KW-1185">Reference proteome</keyword>
<evidence type="ECO:0000313" key="1">
    <source>
        <dbReference type="EMBL" id="MFC5344548.1"/>
    </source>
</evidence>
<dbReference type="EMBL" id="JBHSLF010000021">
    <property type="protein sequence ID" value="MFC5344548.1"/>
    <property type="molecule type" value="Genomic_DNA"/>
</dbReference>
<sequence>MSVEEKLTIAVPDDVQEALAYIAELSGQTPAALAERALRQFVAREVPIFEQIEEGMDDFVAGRTVSHEEVMAQAKAHIARGAKAA</sequence>
<protein>
    <submittedName>
        <fullName evidence="1">CopG family ribbon-helix-helix protein</fullName>
    </submittedName>
</protein>
<gene>
    <name evidence="1" type="ORF">ACFPIE_11535</name>
</gene>
<proteinExistence type="predicted"/>
<evidence type="ECO:0000313" key="2">
    <source>
        <dbReference type="Proteomes" id="UP001596152"/>
    </source>
</evidence>